<protein>
    <recommendedName>
        <fullName evidence="2">DUF6817 domain-containing protein</fullName>
    </recommendedName>
</protein>
<evidence type="ECO:0000259" key="2">
    <source>
        <dbReference type="Pfam" id="PF20680"/>
    </source>
</evidence>
<feature type="domain" description="DUF6817" evidence="2">
    <location>
        <begin position="57"/>
        <end position="139"/>
    </location>
</feature>
<evidence type="ECO:0000313" key="3">
    <source>
        <dbReference type="EMBL" id="KAK1747422.1"/>
    </source>
</evidence>
<dbReference type="InterPro" id="IPR049202">
    <property type="entry name" value="DUF6817"/>
</dbReference>
<sequence>MRRHLQLLLLILISYTFAAASAYHAISKYKAPNANTPPDQVATWKAEDEALHSYITQSVPAVLDHTGSEAFDAHLRGVQAILRYWGAPPHLYNAGLFHSIYGTEGFQGFSIPLSDRDAIRNLIGDEAEKLCWIFCMVDRSTVDETVFNWKLEDVKAGEATNYTFLARPELGRFEIHVNKNEWIDFIELTLSDWLEQVQGAAETTSDLFYWKAGEAYAYRRTAYAKMAEILSHERPDRLSSVVKETVAHVYGTEQSSTRHLVQLRTPPMSDSAKEALAALRSAGEDIPVDFAPQSIRDEL</sequence>
<dbReference type="AlphaFoldDB" id="A0AAD8YJT8"/>
<accession>A0AAD8YJT8</accession>
<dbReference type="Pfam" id="PF20680">
    <property type="entry name" value="DUF6817"/>
    <property type="match status" value="1"/>
</dbReference>
<dbReference type="PANTHER" id="PTHR37391:SF2">
    <property type="entry name" value="E3 UBIQUITIN-PROTEIN LIGASE"/>
    <property type="match status" value="1"/>
</dbReference>
<dbReference type="PANTHER" id="PTHR37391">
    <property type="entry name" value="E3 UBIQUITIN-PROTEIN LIGASE"/>
    <property type="match status" value="1"/>
</dbReference>
<reference evidence="3" key="1">
    <citation type="submission" date="2023-06" db="EMBL/GenBank/DDBJ databases">
        <title>Survivors Of The Sea: Transcriptome response of Skeletonema marinoi to long-term dormancy.</title>
        <authorList>
            <person name="Pinder M.I.M."/>
            <person name="Kourtchenko O."/>
            <person name="Robertson E.K."/>
            <person name="Larsson T."/>
            <person name="Maumus F."/>
            <person name="Osuna-Cruz C.M."/>
            <person name="Vancaester E."/>
            <person name="Stenow R."/>
            <person name="Vandepoele K."/>
            <person name="Ploug H."/>
            <person name="Bruchert V."/>
            <person name="Godhe A."/>
            <person name="Topel M."/>
        </authorList>
    </citation>
    <scope>NUCLEOTIDE SEQUENCE</scope>
    <source>
        <strain evidence="3">R05AC</strain>
    </source>
</reference>
<organism evidence="3 4">
    <name type="scientific">Skeletonema marinoi</name>
    <dbReference type="NCBI Taxonomy" id="267567"/>
    <lineage>
        <taxon>Eukaryota</taxon>
        <taxon>Sar</taxon>
        <taxon>Stramenopiles</taxon>
        <taxon>Ochrophyta</taxon>
        <taxon>Bacillariophyta</taxon>
        <taxon>Coscinodiscophyceae</taxon>
        <taxon>Thalassiosirophycidae</taxon>
        <taxon>Thalassiosirales</taxon>
        <taxon>Skeletonemataceae</taxon>
        <taxon>Skeletonema</taxon>
        <taxon>Skeletonema marinoi-dohrnii complex</taxon>
    </lineage>
</organism>
<dbReference type="Proteomes" id="UP001224775">
    <property type="component" value="Unassembled WGS sequence"/>
</dbReference>
<evidence type="ECO:0000313" key="4">
    <source>
        <dbReference type="Proteomes" id="UP001224775"/>
    </source>
</evidence>
<evidence type="ECO:0000256" key="1">
    <source>
        <dbReference type="SAM" id="SignalP"/>
    </source>
</evidence>
<proteinExistence type="predicted"/>
<feature type="signal peptide" evidence="1">
    <location>
        <begin position="1"/>
        <end position="22"/>
    </location>
</feature>
<gene>
    <name evidence="3" type="ORF">QTG54_001385</name>
</gene>
<dbReference type="EMBL" id="JATAAI010000002">
    <property type="protein sequence ID" value="KAK1747422.1"/>
    <property type="molecule type" value="Genomic_DNA"/>
</dbReference>
<keyword evidence="4" id="KW-1185">Reference proteome</keyword>
<feature type="chain" id="PRO_5041917854" description="DUF6817 domain-containing protein" evidence="1">
    <location>
        <begin position="23"/>
        <end position="299"/>
    </location>
</feature>
<comment type="caution">
    <text evidence="3">The sequence shown here is derived from an EMBL/GenBank/DDBJ whole genome shotgun (WGS) entry which is preliminary data.</text>
</comment>
<keyword evidence="1" id="KW-0732">Signal</keyword>
<name>A0AAD8YJT8_9STRA</name>